<name>A0A250IPS2_9BACT</name>
<proteinExistence type="predicted"/>
<keyword evidence="9" id="KW-1185">Reference proteome</keyword>
<feature type="transmembrane region" description="Helical" evidence="7">
    <location>
        <begin position="135"/>
        <end position="157"/>
    </location>
</feature>
<evidence type="ECO:0000313" key="9">
    <source>
        <dbReference type="Proteomes" id="UP000217289"/>
    </source>
</evidence>
<comment type="subcellular location">
    <subcellularLocation>
        <location evidence="1">Membrane</location>
        <topology evidence="1">Multi-pass membrane protein</topology>
    </subcellularLocation>
</comment>
<protein>
    <recommendedName>
        <fullName evidence="10">GTPase</fullName>
    </recommendedName>
</protein>
<keyword evidence="4 7" id="KW-0472">Membrane</keyword>
<dbReference type="EMBL" id="CP022163">
    <property type="protein sequence ID" value="ATB33171.1"/>
    <property type="molecule type" value="Genomic_DNA"/>
</dbReference>
<evidence type="ECO:0000313" key="8">
    <source>
        <dbReference type="EMBL" id="ATB33171.1"/>
    </source>
</evidence>
<evidence type="ECO:0008006" key="10">
    <source>
        <dbReference type="Google" id="ProtNLM"/>
    </source>
</evidence>
<keyword evidence="3 7" id="KW-1133">Transmembrane helix</keyword>
<feature type="transmembrane region" description="Helical" evidence="7">
    <location>
        <begin position="58"/>
        <end position="81"/>
    </location>
</feature>
<dbReference type="GO" id="GO:0016020">
    <property type="term" value="C:membrane"/>
    <property type="evidence" value="ECO:0007669"/>
    <property type="project" value="UniProtKB-SubCell"/>
</dbReference>
<accession>A0A250IPS2</accession>
<evidence type="ECO:0000256" key="5">
    <source>
        <dbReference type="SAM" id="Coils"/>
    </source>
</evidence>
<dbReference type="Proteomes" id="UP000217289">
    <property type="component" value="Chromosome"/>
</dbReference>
<gene>
    <name evidence="8" type="ORF">MEBOL_006660</name>
</gene>
<feature type="region of interest" description="Disordered" evidence="6">
    <location>
        <begin position="1"/>
        <end position="35"/>
    </location>
</feature>
<dbReference type="OrthoDB" id="980719at2"/>
<evidence type="ECO:0000256" key="7">
    <source>
        <dbReference type="SAM" id="Phobius"/>
    </source>
</evidence>
<keyword evidence="5" id="KW-0175">Coiled coil</keyword>
<dbReference type="KEGG" id="mbd:MEBOL_006660"/>
<sequence>MSVEIHQVEPSTQAPVPEEKTQDAPASADALPVPPVLGSPEARERLYQAEAIIRGNTLWSAGAGTFVILFPYMDVVAAAAVQLKMLKNLSDLYGVKFSEGIAAKIVSTLVMGSGGALVGDAVMRIVNFIPGVGRALSAVSAPLMAAAFTHALGHVYVVHLESGGALLDFDPKAMQERFKEQYEKSKEAVRELRKEVVESATQHFRPPSA</sequence>
<organism evidence="8 9">
    <name type="scientific">Melittangium boletus DSM 14713</name>
    <dbReference type="NCBI Taxonomy" id="1294270"/>
    <lineage>
        <taxon>Bacteria</taxon>
        <taxon>Pseudomonadati</taxon>
        <taxon>Myxococcota</taxon>
        <taxon>Myxococcia</taxon>
        <taxon>Myxococcales</taxon>
        <taxon>Cystobacterineae</taxon>
        <taxon>Archangiaceae</taxon>
        <taxon>Melittangium</taxon>
    </lineage>
</organism>
<evidence type="ECO:0000256" key="6">
    <source>
        <dbReference type="SAM" id="MobiDB-lite"/>
    </source>
</evidence>
<dbReference type="RefSeq" id="WP_095981251.1">
    <property type="nucleotide sequence ID" value="NZ_CP022163.1"/>
</dbReference>
<dbReference type="InterPro" id="IPR021147">
    <property type="entry name" value="DUF697"/>
</dbReference>
<feature type="coiled-coil region" evidence="5">
    <location>
        <begin position="175"/>
        <end position="202"/>
    </location>
</feature>
<feature type="transmembrane region" description="Helical" evidence="7">
    <location>
        <begin position="101"/>
        <end position="123"/>
    </location>
</feature>
<dbReference type="Pfam" id="PF05128">
    <property type="entry name" value="DUF697"/>
    <property type="match status" value="1"/>
</dbReference>
<dbReference type="AlphaFoldDB" id="A0A250IPS2"/>
<evidence type="ECO:0000256" key="3">
    <source>
        <dbReference type="ARBA" id="ARBA00022989"/>
    </source>
</evidence>
<reference evidence="8 9" key="1">
    <citation type="submission" date="2017-06" db="EMBL/GenBank/DDBJ databases">
        <authorList>
            <person name="Kim H.J."/>
            <person name="Triplett B.A."/>
        </authorList>
    </citation>
    <scope>NUCLEOTIDE SEQUENCE [LARGE SCALE GENOMIC DNA]</scope>
    <source>
        <strain evidence="8 9">DSM 14713</strain>
    </source>
</reference>
<evidence type="ECO:0000256" key="1">
    <source>
        <dbReference type="ARBA" id="ARBA00004141"/>
    </source>
</evidence>
<evidence type="ECO:0000256" key="4">
    <source>
        <dbReference type="ARBA" id="ARBA00023136"/>
    </source>
</evidence>
<keyword evidence="2 7" id="KW-0812">Transmembrane</keyword>
<evidence type="ECO:0000256" key="2">
    <source>
        <dbReference type="ARBA" id="ARBA00022692"/>
    </source>
</evidence>